<dbReference type="InterPro" id="IPR026204">
    <property type="entry name" value="GRIPAP1"/>
</dbReference>
<keyword evidence="1" id="KW-0175">Coiled coil</keyword>
<evidence type="ECO:0000256" key="1">
    <source>
        <dbReference type="SAM" id="Coils"/>
    </source>
</evidence>
<feature type="coiled-coil region" evidence="1">
    <location>
        <begin position="39"/>
        <end position="89"/>
    </location>
</feature>
<keyword evidence="3" id="KW-1185">Reference proteome</keyword>
<dbReference type="Proteomes" id="UP001141327">
    <property type="component" value="Unassembled WGS sequence"/>
</dbReference>
<evidence type="ECO:0000313" key="3">
    <source>
        <dbReference type="Proteomes" id="UP001141327"/>
    </source>
</evidence>
<dbReference type="PANTHER" id="PTHR18978:SF1">
    <property type="entry name" value="GRIP1-ASSOCIATED PROTEIN 1"/>
    <property type="match status" value="1"/>
</dbReference>
<dbReference type="EMBL" id="JAPMOS010000125">
    <property type="protein sequence ID" value="KAJ4454989.1"/>
    <property type="molecule type" value="Genomic_DNA"/>
</dbReference>
<organism evidence="2 3">
    <name type="scientific">Paratrimastix pyriformis</name>
    <dbReference type="NCBI Taxonomy" id="342808"/>
    <lineage>
        <taxon>Eukaryota</taxon>
        <taxon>Metamonada</taxon>
        <taxon>Preaxostyla</taxon>
        <taxon>Paratrimastigidae</taxon>
        <taxon>Paratrimastix</taxon>
    </lineage>
</organism>
<comment type="caution">
    <text evidence="2">The sequence shown here is derived from an EMBL/GenBank/DDBJ whole genome shotgun (WGS) entry which is preliminary data.</text>
</comment>
<accession>A0ABQ8U6M2</accession>
<reference evidence="2" key="1">
    <citation type="journal article" date="2022" name="bioRxiv">
        <title>Genomics of Preaxostyla Flagellates Illuminates Evolutionary Transitions and the Path Towards Mitochondrial Loss.</title>
        <authorList>
            <person name="Novak L.V.F."/>
            <person name="Treitli S.C."/>
            <person name="Pyrih J."/>
            <person name="Halakuc P."/>
            <person name="Pipaliya S.V."/>
            <person name="Vacek V."/>
            <person name="Brzon O."/>
            <person name="Soukal P."/>
            <person name="Eme L."/>
            <person name="Dacks J.B."/>
            <person name="Karnkowska A."/>
            <person name="Elias M."/>
            <person name="Hampl V."/>
        </authorList>
    </citation>
    <scope>NUCLEOTIDE SEQUENCE</scope>
    <source>
        <strain evidence="2">RCP-MX</strain>
    </source>
</reference>
<sequence>MSAPICTKEEFEQLQSQYIALKQERFRLIDKDQTLTRELDQAQKHVTQLDRDLRKATEALAKSKSAQKVQQLQQEKDDLQRMLLVTKEEFGEKEGALRANLSLIFDQNKEYLTRVEVLEAKLRAAGGAPDAAAPATAAGAAAAAPAGADVSALSQECEDLKKALAEGQAEREAQERAHQERVGALEAQMEQLRRDAEAADARAREAQAAATAHASGLEKQVAELEAKLAEGRDVAAQRRQTSTQAQIGSLTAELEQARQAASTAGKLRQVAETQSFGKRETGCIVIYIEEDVCDIILSKRSRTRSAAFSECPPMCHG</sequence>
<name>A0ABQ8U6M2_9EUKA</name>
<proteinExistence type="predicted"/>
<evidence type="ECO:0000313" key="2">
    <source>
        <dbReference type="EMBL" id="KAJ4454989.1"/>
    </source>
</evidence>
<dbReference type="PANTHER" id="PTHR18978">
    <property type="entry name" value="GRIP-1 ASSOCIATED PROTEIN 1"/>
    <property type="match status" value="1"/>
</dbReference>
<feature type="coiled-coil region" evidence="1">
    <location>
        <begin position="150"/>
        <end position="234"/>
    </location>
</feature>
<gene>
    <name evidence="2" type="ORF">PAPYR_10168</name>
</gene>
<protein>
    <submittedName>
        <fullName evidence="2">Uncharacterized protein</fullName>
    </submittedName>
</protein>